<feature type="transmembrane region" description="Helical" evidence="1">
    <location>
        <begin position="93"/>
        <end position="114"/>
    </location>
</feature>
<keyword evidence="1" id="KW-0472">Membrane</keyword>
<protein>
    <submittedName>
        <fullName evidence="2">Uncharacterized protein</fullName>
    </submittedName>
</protein>
<sequence length="151" mass="16533">MNDCMLLFAQAKPINLALIFGILLFVLALFALVTLPIWTIILRASLKWFAGLDVGFGHAYGVSFILILISTIQQILFRLALYGSMPQRGEPDISGLIGFPIIFCLQSLLIGAQFELSFLRACLVELGIFLVCLVIAIVITAVVLIFSLVAM</sequence>
<reference evidence="2 3" key="1">
    <citation type="submission" date="2019-02" db="EMBL/GenBank/DDBJ databases">
        <title>Deep-cultivation of Planctomycetes and their phenomic and genomic characterization uncovers novel biology.</title>
        <authorList>
            <person name="Wiegand S."/>
            <person name="Jogler M."/>
            <person name="Boedeker C."/>
            <person name="Pinto D."/>
            <person name="Vollmers J."/>
            <person name="Rivas-Marin E."/>
            <person name="Kohn T."/>
            <person name="Peeters S.H."/>
            <person name="Heuer A."/>
            <person name="Rast P."/>
            <person name="Oberbeckmann S."/>
            <person name="Bunk B."/>
            <person name="Jeske O."/>
            <person name="Meyerdierks A."/>
            <person name="Storesund J.E."/>
            <person name="Kallscheuer N."/>
            <person name="Luecker S."/>
            <person name="Lage O.M."/>
            <person name="Pohl T."/>
            <person name="Merkel B.J."/>
            <person name="Hornburger P."/>
            <person name="Mueller R.-W."/>
            <person name="Bruemmer F."/>
            <person name="Labrenz M."/>
            <person name="Spormann A.M."/>
            <person name="Op Den Camp H."/>
            <person name="Overmann J."/>
            <person name="Amann R."/>
            <person name="Jetten M.S.M."/>
            <person name="Mascher T."/>
            <person name="Medema M.H."/>
            <person name="Devos D.P."/>
            <person name="Kaster A.-K."/>
            <person name="Ovreas L."/>
            <person name="Rohde M."/>
            <person name="Galperin M.Y."/>
            <person name="Jogler C."/>
        </authorList>
    </citation>
    <scope>NUCLEOTIDE SEQUENCE [LARGE SCALE GENOMIC DNA]</scope>
    <source>
        <strain evidence="2 3">Pan54</strain>
    </source>
</reference>
<feature type="transmembrane region" description="Helical" evidence="1">
    <location>
        <begin position="126"/>
        <end position="150"/>
    </location>
</feature>
<organism evidence="2 3">
    <name type="scientific">Rubinisphaera italica</name>
    <dbReference type="NCBI Taxonomy" id="2527969"/>
    <lineage>
        <taxon>Bacteria</taxon>
        <taxon>Pseudomonadati</taxon>
        <taxon>Planctomycetota</taxon>
        <taxon>Planctomycetia</taxon>
        <taxon>Planctomycetales</taxon>
        <taxon>Planctomycetaceae</taxon>
        <taxon>Rubinisphaera</taxon>
    </lineage>
</organism>
<keyword evidence="1" id="KW-1133">Transmembrane helix</keyword>
<accession>A0A5C5XA96</accession>
<proteinExistence type="predicted"/>
<evidence type="ECO:0000256" key="1">
    <source>
        <dbReference type="SAM" id="Phobius"/>
    </source>
</evidence>
<dbReference type="RefSeq" id="WP_146501478.1">
    <property type="nucleotide sequence ID" value="NZ_SJPG01000001.1"/>
</dbReference>
<keyword evidence="3" id="KW-1185">Reference proteome</keyword>
<evidence type="ECO:0000313" key="2">
    <source>
        <dbReference type="EMBL" id="TWT59321.1"/>
    </source>
</evidence>
<dbReference type="AlphaFoldDB" id="A0A5C5XA96"/>
<gene>
    <name evidence="2" type="ORF">Pan54_00210</name>
</gene>
<feature type="transmembrane region" description="Helical" evidence="1">
    <location>
        <begin position="61"/>
        <end position="81"/>
    </location>
</feature>
<dbReference type="Proteomes" id="UP000316095">
    <property type="component" value="Unassembled WGS sequence"/>
</dbReference>
<keyword evidence="1" id="KW-0812">Transmembrane</keyword>
<feature type="transmembrane region" description="Helical" evidence="1">
    <location>
        <begin position="16"/>
        <end position="41"/>
    </location>
</feature>
<comment type="caution">
    <text evidence="2">The sequence shown here is derived from an EMBL/GenBank/DDBJ whole genome shotgun (WGS) entry which is preliminary data.</text>
</comment>
<evidence type="ECO:0000313" key="3">
    <source>
        <dbReference type="Proteomes" id="UP000316095"/>
    </source>
</evidence>
<dbReference type="EMBL" id="SJPG01000001">
    <property type="protein sequence ID" value="TWT59321.1"/>
    <property type="molecule type" value="Genomic_DNA"/>
</dbReference>
<name>A0A5C5XA96_9PLAN</name>